<accession>A0A6N7YNC5</accession>
<reference evidence="5 6" key="1">
    <citation type="submission" date="2019-11" db="EMBL/GenBank/DDBJ databases">
        <title>Draft genome of Amycolatopsis RM579.</title>
        <authorList>
            <person name="Duangmal K."/>
            <person name="Mingma R."/>
        </authorList>
    </citation>
    <scope>NUCLEOTIDE SEQUENCE [LARGE SCALE GENOMIC DNA]</scope>
    <source>
        <strain evidence="5 6">RM579</strain>
    </source>
</reference>
<name>A0A6N7YNC5_9PSEU</name>
<sequence>MVSAEHPDLSEVELVDILRAIADPIRLRIVQVLADGAAHFKSEDEWGCTVHKSTMSHHFKTLEQAGLTRTITIGRQHTIQLRREELDARFPGLIDALAPRH</sequence>
<comment type="caution">
    <text evidence="5">The sequence shown here is derived from an EMBL/GenBank/DDBJ whole genome shotgun (WGS) entry which is preliminary data.</text>
</comment>
<dbReference type="GO" id="GO:0003700">
    <property type="term" value="F:DNA-binding transcription factor activity"/>
    <property type="evidence" value="ECO:0007669"/>
    <property type="project" value="InterPro"/>
</dbReference>
<protein>
    <submittedName>
        <fullName evidence="5">Helix-turn-helix domain-containing protein</fullName>
    </submittedName>
</protein>
<dbReference type="InterPro" id="IPR036390">
    <property type="entry name" value="WH_DNA-bd_sf"/>
</dbReference>
<feature type="domain" description="HTH arsR-type" evidence="4">
    <location>
        <begin position="6"/>
        <end position="101"/>
    </location>
</feature>
<dbReference type="PANTHER" id="PTHR33154">
    <property type="entry name" value="TRANSCRIPTIONAL REGULATOR, ARSR FAMILY"/>
    <property type="match status" value="1"/>
</dbReference>
<dbReference type="Pfam" id="PF12840">
    <property type="entry name" value="HTH_20"/>
    <property type="match status" value="1"/>
</dbReference>
<dbReference type="InterPro" id="IPR001845">
    <property type="entry name" value="HTH_ArsR_DNA-bd_dom"/>
</dbReference>
<proteinExistence type="predicted"/>
<dbReference type="SMART" id="SM00418">
    <property type="entry name" value="HTH_ARSR"/>
    <property type="match status" value="1"/>
</dbReference>
<dbReference type="GO" id="GO:0003677">
    <property type="term" value="F:DNA binding"/>
    <property type="evidence" value="ECO:0007669"/>
    <property type="project" value="UniProtKB-KW"/>
</dbReference>
<evidence type="ECO:0000256" key="1">
    <source>
        <dbReference type="ARBA" id="ARBA00023015"/>
    </source>
</evidence>
<dbReference type="RefSeq" id="WP_208024368.1">
    <property type="nucleotide sequence ID" value="NZ_WMBA01000012.1"/>
</dbReference>
<dbReference type="AlphaFoldDB" id="A0A6N7YNC5"/>
<dbReference type="PRINTS" id="PR00778">
    <property type="entry name" value="HTHARSR"/>
</dbReference>
<organism evidence="5 6">
    <name type="scientific">Amycolatopsis pithecellobii</name>
    <dbReference type="NCBI Taxonomy" id="664692"/>
    <lineage>
        <taxon>Bacteria</taxon>
        <taxon>Bacillati</taxon>
        <taxon>Actinomycetota</taxon>
        <taxon>Actinomycetes</taxon>
        <taxon>Pseudonocardiales</taxon>
        <taxon>Pseudonocardiaceae</taxon>
        <taxon>Amycolatopsis</taxon>
    </lineage>
</organism>
<dbReference type="SUPFAM" id="SSF46785">
    <property type="entry name" value="Winged helix' DNA-binding domain"/>
    <property type="match status" value="1"/>
</dbReference>
<dbReference type="Gene3D" id="1.10.10.10">
    <property type="entry name" value="Winged helix-like DNA-binding domain superfamily/Winged helix DNA-binding domain"/>
    <property type="match status" value="1"/>
</dbReference>
<dbReference type="Proteomes" id="UP000440096">
    <property type="component" value="Unassembled WGS sequence"/>
</dbReference>
<keyword evidence="6" id="KW-1185">Reference proteome</keyword>
<dbReference type="InterPro" id="IPR051081">
    <property type="entry name" value="HTH_MetalResp_TranReg"/>
</dbReference>
<evidence type="ECO:0000313" key="6">
    <source>
        <dbReference type="Proteomes" id="UP000440096"/>
    </source>
</evidence>
<dbReference type="InterPro" id="IPR011991">
    <property type="entry name" value="ArsR-like_HTH"/>
</dbReference>
<dbReference type="EMBL" id="WMBA01000012">
    <property type="protein sequence ID" value="MTD54497.1"/>
    <property type="molecule type" value="Genomic_DNA"/>
</dbReference>
<dbReference type="CDD" id="cd00090">
    <property type="entry name" value="HTH_ARSR"/>
    <property type="match status" value="1"/>
</dbReference>
<dbReference type="PROSITE" id="PS50987">
    <property type="entry name" value="HTH_ARSR_2"/>
    <property type="match status" value="1"/>
</dbReference>
<keyword evidence="3" id="KW-0804">Transcription</keyword>
<gene>
    <name evidence="5" type="ORF">GKO32_10990</name>
</gene>
<keyword evidence="2" id="KW-0238">DNA-binding</keyword>
<evidence type="ECO:0000313" key="5">
    <source>
        <dbReference type="EMBL" id="MTD54497.1"/>
    </source>
</evidence>
<keyword evidence="1" id="KW-0805">Transcription regulation</keyword>
<evidence type="ECO:0000259" key="4">
    <source>
        <dbReference type="PROSITE" id="PS50987"/>
    </source>
</evidence>
<dbReference type="PANTHER" id="PTHR33154:SF12">
    <property type="entry name" value="TRANSCRIPTIONAL REGULATORY PROTEIN"/>
    <property type="match status" value="1"/>
</dbReference>
<evidence type="ECO:0000256" key="2">
    <source>
        <dbReference type="ARBA" id="ARBA00023125"/>
    </source>
</evidence>
<evidence type="ECO:0000256" key="3">
    <source>
        <dbReference type="ARBA" id="ARBA00023163"/>
    </source>
</evidence>
<dbReference type="InterPro" id="IPR036388">
    <property type="entry name" value="WH-like_DNA-bd_sf"/>
</dbReference>